<proteinExistence type="predicted"/>
<dbReference type="GO" id="GO:0005829">
    <property type="term" value="C:cytosol"/>
    <property type="evidence" value="ECO:0007669"/>
    <property type="project" value="TreeGrafter"/>
</dbReference>
<keyword evidence="4" id="KW-0460">Magnesium</keyword>
<dbReference type="GO" id="GO:0003862">
    <property type="term" value="F:3-isopropylmalate dehydrogenase activity"/>
    <property type="evidence" value="ECO:0007669"/>
    <property type="project" value="InterPro"/>
</dbReference>
<evidence type="ECO:0000256" key="7">
    <source>
        <dbReference type="ARBA" id="ARBA00023304"/>
    </source>
</evidence>
<keyword evidence="6" id="KW-0520">NAD</keyword>
<sequence>MMLRYSLGLIEEAQTIESAVDGVLQQGYRTYDIMDEGKTKVGTKEMGDLIASKVRG</sequence>
<dbReference type="PANTHER" id="PTHR42979">
    <property type="entry name" value="3-ISOPROPYLMALATE DEHYDROGENASE"/>
    <property type="match status" value="1"/>
</dbReference>
<dbReference type="PANTHER" id="PTHR42979:SF1">
    <property type="entry name" value="3-ISOPROPYLMALATE DEHYDROGENASE"/>
    <property type="match status" value="1"/>
</dbReference>
<evidence type="ECO:0000256" key="3">
    <source>
        <dbReference type="ARBA" id="ARBA00022723"/>
    </source>
</evidence>
<evidence type="ECO:0000313" key="9">
    <source>
        <dbReference type="EMBL" id="GAH24083.1"/>
    </source>
</evidence>
<dbReference type="GO" id="GO:0046872">
    <property type="term" value="F:metal ion binding"/>
    <property type="evidence" value="ECO:0007669"/>
    <property type="project" value="UniProtKB-KW"/>
</dbReference>
<reference evidence="9" key="1">
    <citation type="journal article" date="2014" name="Front. Microbiol.">
        <title>High frequency of phylogenetically diverse reductive dehalogenase-homologous genes in deep subseafloor sedimentary metagenomes.</title>
        <authorList>
            <person name="Kawai M."/>
            <person name="Futagami T."/>
            <person name="Toyoda A."/>
            <person name="Takaki Y."/>
            <person name="Nishi S."/>
            <person name="Hori S."/>
            <person name="Arai W."/>
            <person name="Tsubouchi T."/>
            <person name="Morono Y."/>
            <person name="Uchiyama I."/>
            <person name="Ito T."/>
            <person name="Fujiyama A."/>
            <person name="Inagaki F."/>
            <person name="Takami H."/>
        </authorList>
    </citation>
    <scope>NUCLEOTIDE SEQUENCE</scope>
    <source>
        <strain evidence="9">Expedition CK06-06</strain>
    </source>
</reference>
<keyword evidence="1" id="KW-0432">Leucine biosynthesis</keyword>
<keyword evidence="2" id="KW-0028">Amino-acid biosynthesis</keyword>
<feature type="domain" description="Isopropylmalate dehydrogenase-like" evidence="8">
    <location>
        <begin position="1"/>
        <end position="50"/>
    </location>
</feature>
<comment type="caution">
    <text evidence="9">The sequence shown here is derived from an EMBL/GenBank/DDBJ whole genome shotgun (WGS) entry which is preliminary data.</text>
</comment>
<evidence type="ECO:0000259" key="8">
    <source>
        <dbReference type="Pfam" id="PF00180"/>
    </source>
</evidence>
<accession>X1FTJ5</accession>
<protein>
    <recommendedName>
        <fullName evidence="8">Isopropylmalate dehydrogenase-like domain-containing protein</fullName>
    </recommendedName>
</protein>
<dbReference type="InterPro" id="IPR024084">
    <property type="entry name" value="IsoPropMal-DH-like_dom"/>
</dbReference>
<keyword evidence="7" id="KW-0100">Branched-chain amino acid biosynthesis</keyword>
<name>X1FTJ5_9ZZZZ</name>
<evidence type="ECO:0000256" key="4">
    <source>
        <dbReference type="ARBA" id="ARBA00022842"/>
    </source>
</evidence>
<evidence type="ECO:0000256" key="5">
    <source>
        <dbReference type="ARBA" id="ARBA00023002"/>
    </source>
</evidence>
<keyword evidence="3" id="KW-0479">Metal-binding</keyword>
<evidence type="ECO:0000256" key="6">
    <source>
        <dbReference type="ARBA" id="ARBA00023027"/>
    </source>
</evidence>
<dbReference type="Pfam" id="PF00180">
    <property type="entry name" value="Iso_dh"/>
    <property type="match status" value="1"/>
</dbReference>
<gene>
    <name evidence="9" type="ORF">S03H2_07494</name>
</gene>
<dbReference type="Gene3D" id="3.40.718.10">
    <property type="entry name" value="Isopropylmalate Dehydrogenase"/>
    <property type="match status" value="1"/>
</dbReference>
<evidence type="ECO:0000256" key="2">
    <source>
        <dbReference type="ARBA" id="ARBA00022605"/>
    </source>
</evidence>
<dbReference type="EMBL" id="BARU01003468">
    <property type="protein sequence ID" value="GAH24083.1"/>
    <property type="molecule type" value="Genomic_DNA"/>
</dbReference>
<dbReference type="InterPro" id="IPR004429">
    <property type="entry name" value="Isopropylmalate_DH"/>
</dbReference>
<dbReference type="SUPFAM" id="SSF53659">
    <property type="entry name" value="Isocitrate/Isopropylmalate dehydrogenase-like"/>
    <property type="match status" value="1"/>
</dbReference>
<evidence type="ECO:0000256" key="1">
    <source>
        <dbReference type="ARBA" id="ARBA00022430"/>
    </source>
</evidence>
<dbReference type="GO" id="GO:0009098">
    <property type="term" value="P:L-leucine biosynthetic process"/>
    <property type="evidence" value="ECO:0007669"/>
    <property type="project" value="UniProtKB-KW"/>
</dbReference>
<organism evidence="9">
    <name type="scientific">marine sediment metagenome</name>
    <dbReference type="NCBI Taxonomy" id="412755"/>
    <lineage>
        <taxon>unclassified sequences</taxon>
        <taxon>metagenomes</taxon>
        <taxon>ecological metagenomes</taxon>
    </lineage>
</organism>
<dbReference type="AlphaFoldDB" id="X1FTJ5"/>
<keyword evidence="5" id="KW-0560">Oxidoreductase</keyword>